<gene>
    <name evidence="7" type="ORF">NDES1114_LOCUS14280</name>
</gene>
<feature type="region of interest" description="Disordered" evidence="5">
    <location>
        <begin position="271"/>
        <end position="339"/>
    </location>
</feature>
<protein>
    <recommendedName>
        <fullName evidence="6">FYVE-type domain-containing protein</fullName>
    </recommendedName>
</protein>
<evidence type="ECO:0000256" key="2">
    <source>
        <dbReference type="ARBA" id="ARBA00022771"/>
    </source>
</evidence>
<evidence type="ECO:0000259" key="6">
    <source>
        <dbReference type="PROSITE" id="PS50178"/>
    </source>
</evidence>
<dbReference type="PROSITE" id="PS50178">
    <property type="entry name" value="ZF_FYVE"/>
    <property type="match status" value="1"/>
</dbReference>
<feature type="region of interest" description="Disordered" evidence="5">
    <location>
        <begin position="226"/>
        <end position="257"/>
    </location>
</feature>
<keyword evidence="3" id="KW-0862">Zinc</keyword>
<name>A0A7S1LW66_NEODS</name>
<sequence>MPRANTSATVSPHWTRLVPGVARHACYACGRQLLGEDEKRHCHMCYDVFCKACTTAKCVLAEYHYPSDRPQSVCGVCHSLLANFPMLLSRIDDDAGGQLLLPQQRVWVTDAVLKDDDGEAAEHITRDARGRLAIVSPASGVPAAQMAAALNASAKSKQQLQLEHGLELYLVAFRPVNPETTIAIGTAARVPLRCIAKVTRDGATVRLHCTNGTIDLTVGTLVLESEETPNDDGDAARPPASSSSAVALEDSSATSTSGPFARLKAFFGGSPASAKAEGDERSASGSRHGSSGAGGTGKSSSPVKPDADGAAPSTQPTTVPTPPQAAPPVRQSQKSTAPRLVATDMEIDGKAAEMVEAGLKALVHGVRRHFHFRPDVAQMEAMAARAAHAERAKGGTRDYD</sequence>
<dbReference type="InterPro" id="IPR017455">
    <property type="entry name" value="Znf_FYVE-rel"/>
</dbReference>
<proteinExistence type="predicted"/>
<dbReference type="GO" id="GO:0008270">
    <property type="term" value="F:zinc ion binding"/>
    <property type="evidence" value="ECO:0007669"/>
    <property type="project" value="UniProtKB-KW"/>
</dbReference>
<keyword evidence="1" id="KW-0479">Metal-binding</keyword>
<dbReference type="SMART" id="SM00064">
    <property type="entry name" value="FYVE"/>
    <property type="match status" value="1"/>
</dbReference>
<dbReference type="CDD" id="cd00065">
    <property type="entry name" value="FYVE_like_SF"/>
    <property type="match status" value="1"/>
</dbReference>
<dbReference type="SUPFAM" id="SSF57903">
    <property type="entry name" value="FYVE/PHD zinc finger"/>
    <property type="match status" value="1"/>
</dbReference>
<evidence type="ECO:0000256" key="1">
    <source>
        <dbReference type="ARBA" id="ARBA00022723"/>
    </source>
</evidence>
<feature type="compositionally biased region" description="Low complexity" evidence="5">
    <location>
        <begin position="236"/>
        <end position="253"/>
    </location>
</feature>
<evidence type="ECO:0000256" key="4">
    <source>
        <dbReference type="PROSITE-ProRule" id="PRU00091"/>
    </source>
</evidence>
<evidence type="ECO:0000256" key="5">
    <source>
        <dbReference type="SAM" id="MobiDB-lite"/>
    </source>
</evidence>
<dbReference type="EMBL" id="HBGF01021638">
    <property type="protein sequence ID" value="CAD9115153.1"/>
    <property type="molecule type" value="Transcribed_RNA"/>
</dbReference>
<evidence type="ECO:0000313" key="7">
    <source>
        <dbReference type="EMBL" id="CAD9115153.1"/>
    </source>
</evidence>
<accession>A0A7S1LW66</accession>
<evidence type="ECO:0000256" key="3">
    <source>
        <dbReference type="ARBA" id="ARBA00022833"/>
    </source>
</evidence>
<dbReference type="InterPro" id="IPR013083">
    <property type="entry name" value="Znf_RING/FYVE/PHD"/>
</dbReference>
<dbReference type="InterPro" id="IPR000306">
    <property type="entry name" value="Znf_FYVE"/>
</dbReference>
<feature type="domain" description="FYVE-type" evidence="6">
    <location>
        <begin position="20"/>
        <end position="82"/>
    </location>
</feature>
<dbReference type="InterPro" id="IPR011011">
    <property type="entry name" value="Znf_FYVE_PHD"/>
</dbReference>
<keyword evidence="2 4" id="KW-0863">Zinc-finger</keyword>
<dbReference type="AlphaFoldDB" id="A0A7S1LW66"/>
<reference evidence="7" key="1">
    <citation type="submission" date="2021-01" db="EMBL/GenBank/DDBJ databases">
        <authorList>
            <person name="Corre E."/>
            <person name="Pelletier E."/>
            <person name="Niang G."/>
            <person name="Scheremetjew M."/>
            <person name="Finn R."/>
            <person name="Kale V."/>
            <person name="Holt S."/>
            <person name="Cochrane G."/>
            <person name="Meng A."/>
            <person name="Brown T."/>
            <person name="Cohen L."/>
        </authorList>
    </citation>
    <scope>NUCLEOTIDE SEQUENCE</scope>
    <source>
        <strain evidence="7">CCAP 1951/1</strain>
    </source>
</reference>
<dbReference type="Gene3D" id="3.30.40.10">
    <property type="entry name" value="Zinc/RING finger domain, C3HC4 (zinc finger)"/>
    <property type="match status" value="1"/>
</dbReference>
<organism evidence="7">
    <name type="scientific">Neobodo designis</name>
    <name type="common">Flagellated protozoan</name>
    <name type="synonym">Bodo designis</name>
    <dbReference type="NCBI Taxonomy" id="312471"/>
    <lineage>
        <taxon>Eukaryota</taxon>
        <taxon>Discoba</taxon>
        <taxon>Euglenozoa</taxon>
        <taxon>Kinetoplastea</taxon>
        <taxon>Metakinetoplastina</taxon>
        <taxon>Neobodonida</taxon>
        <taxon>Neobodo</taxon>
    </lineage>
</organism>
<dbReference type="Pfam" id="PF01363">
    <property type="entry name" value="FYVE"/>
    <property type="match status" value="1"/>
</dbReference>